<evidence type="ECO:0000313" key="4">
    <source>
        <dbReference type="Proteomes" id="UP001235094"/>
    </source>
</evidence>
<sequence>MTDASLRMTRQEIVDLALGALLDHGASTAQAGPLAAAIAAAECDGVASHGLMYLPVYCEHLACGKVRADAVPKLEEAADAVICVDADCGFAHPAIALGLPALVALARRRGLAAMAVHQSYNCGVLGYHTEEIARAGLVGLGFTNAPASIAPVGGTRPVLGTNPWSLAVPDGAGGAAFVIDQSASVVAKSEVMKRARAGEPIPEGWALDKEGRPTTDAAAALAGSMAPSGGYKGVGAALLVEVMAACLTGATPGIAASPFSGPAGGPPRTGQFFLAIDPVATSDDAFAARLAMVLAAMDEQGARRPGARKSAARRRSEEAGVAVNAATLARCTALLTPRDGGEAAS</sequence>
<dbReference type="InterPro" id="IPR043144">
    <property type="entry name" value="Mal/L-sulf/L-lact_DH-like_ah"/>
</dbReference>
<protein>
    <submittedName>
        <fullName evidence="3">(2R)-3-sulfolactate dehydrogenase (NADP+)</fullName>
        <ecNumber evidence="3">1.1.1.338</ecNumber>
    </submittedName>
</protein>
<name>A0ABU0LV96_9HYPH</name>
<reference evidence="3 4" key="1">
    <citation type="submission" date="2023-07" db="EMBL/GenBank/DDBJ databases">
        <title>Genomic Encyclopedia of Type Strains, Phase IV (KMG-IV): sequencing the most valuable type-strain genomes for metagenomic binning, comparative biology and taxonomic classification.</title>
        <authorList>
            <person name="Goeker M."/>
        </authorList>
    </citation>
    <scope>NUCLEOTIDE SEQUENCE [LARGE SCALE GENOMIC DNA]</scope>
    <source>
        <strain evidence="3 4">DSM 15561</strain>
    </source>
</reference>
<dbReference type="InterPro" id="IPR003767">
    <property type="entry name" value="Malate/L-lactate_DH-like"/>
</dbReference>
<gene>
    <name evidence="3" type="ORF">QOZ99_003541</name>
</gene>
<organism evidence="3 4">
    <name type="scientific">Ancylobacter amanitiformis</name>
    <dbReference type="NCBI Taxonomy" id="217069"/>
    <lineage>
        <taxon>Bacteria</taxon>
        <taxon>Pseudomonadati</taxon>
        <taxon>Pseudomonadota</taxon>
        <taxon>Alphaproteobacteria</taxon>
        <taxon>Hyphomicrobiales</taxon>
        <taxon>Xanthobacteraceae</taxon>
        <taxon>Ancylobacter</taxon>
    </lineage>
</organism>
<keyword evidence="4" id="KW-1185">Reference proteome</keyword>
<dbReference type="InterPro" id="IPR043143">
    <property type="entry name" value="Mal/L-sulf/L-lact_DH-like_NADP"/>
</dbReference>
<dbReference type="EC" id="1.1.1.338" evidence="3"/>
<evidence type="ECO:0000256" key="2">
    <source>
        <dbReference type="ARBA" id="ARBA00023002"/>
    </source>
</evidence>
<dbReference type="RefSeq" id="WP_306891306.1">
    <property type="nucleotide sequence ID" value="NZ_JAUSVR010000014.1"/>
</dbReference>
<accession>A0ABU0LV96</accession>
<proteinExistence type="inferred from homology"/>
<dbReference type="Pfam" id="PF02615">
    <property type="entry name" value="Ldh_2"/>
    <property type="match status" value="1"/>
</dbReference>
<keyword evidence="2 3" id="KW-0560">Oxidoreductase</keyword>
<dbReference type="PANTHER" id="PTHR11091:SF0">
    <property type="entry name" value="MALATE DEHYDROGENASE"/>
    <property type="match status" value="1"/>
</dbReference>
<dbReference type="SUPFAM" id="SSF89733">
    <property type="entry name" value="L-sulfolactate dehydrogenase-like"/>
    <property type="match status" value="1"/>
</dbReference>
<evidence type="ECO:0000313" key="3">
    <source>
        <dbReference type="EMBL" id="MDQ0512631.1"/>
    </source>
</evidence>
<dbReference type="Gene3D" id="1.10.1530.10">
    <property type="match status" value="1"/>
</dbReference>
<dbReference type="Proteomes" id="UP001235094">
    <property type="component" value="Unassembled WGS sequence"/>
</dbReference>
<dbReference type="InterPro" id="IPR036111">
    <property type="entry name" value="Mal/L-sulfo/L-lacto_DH-like_sf"/>
</dbReference>
<comment type="similarity">
    <text evidence="1">Belongs to the LDH2/MDH2 oxidoreductase family.</text>
</comment>
<dbReference type="GO" id="GO:0016491">
    <property type="term" value="F:oxidoreductase activity"/>
    <property type="evidence" value="ECO:0007669"/>
    <property type="project" value="UniProtKB-KW"/>
</dbReference>
<dbReference type="Gene3D" id="3.30.1370.60">
    <property type="entry name" value="Hypothetical oxidoreductase yiak, domain 2"/>
    <property type="match status" value="1"/>
</dbReference>
<comment type="caution">
    <text evidence="3">The sequence shown here is derived from an EMBL/GenBank/DDBJ whole genome shotgun (WGS) entry which is preliminary data.</text>
</comment>
<dbReference type="EMBL" id="JAUSVR010000014">
    <property type="protein sequence ID" value="MDQ0512631.1"/>
    <property type="molecule type" value="Genomic_DNA"/>
</dbReference>
<dbReference type="PANTHER" id="PTHR11091">
    <property type="entry name" value="OXIDOREDUCTASE-RELATED"/>
    <property type="match status" value="1"/>
</dbReference>
<evidence type="ECO:0000256" key="1">
    <source>
        <dbReference type="ARBA" id="ARBA00006056"/>
    </source>
</evidence>